<reference evidence="5" key="1">
    <citation type="submission" date="2015-07" db="EMBL/GenBank/DDBJ databases">
        <title>Complete Genome of Thermincola ferriacetica strain Z-0001T.</title>
        <authorList>
            <person name="Lusk B."/>
            <person name="Badalamenti J.P."/>
            <person name="Parameswaran P."/>
            <person name="Bond D.R."/>
            <person name="Torres C.I."/>
        </authorList>
    </citation>
    <scope>NUCLEOTIDE SEQUENCE [LARGE SCALE GENOMIC DNA]</scope>
    <source>
        <strain evidence="5">Z-0001</strain>
    </source>
</reference>
<dbReference type="InterPro" id="IPR054337">
    <property type="entry name" value="Mtrc-MtrF-like_dom_II/IV"/>
</dbReference>
<dbReference type="RefSeq" id="WP_052218179.1">
    <property type="nucleotide sequence ID" value="NZ_LGTE01000013.1"/>
</dbReference>
<dbReference type="Proteomes" id="UP000037175">
    <property type="component" value="Unassembled WGS sequence"/>
</dbReference>
<sequence length="442" mass="47846">MLGSTEQNVNLSKTPVKGIKIDLLKAVLSVAGLLFGIFGMIGLSIHSAYAGADSPEAYVRYENNGSFVAITVYWDDTGGGSSISWANDVTVSGTALNWQTGLTLRGQGTAAASATLSNGEKYKNYYFKLTKGGKSSIIRAFPVDFDASAGPRYQNDYAHGNYQPGTAMCAACHVTHAGLKAYLLTQATYYELCLFCHGTAATQSKYDVQSGKVKTADGWKDSLAGPIGTDYGTSKHNVDDRSNVDTTVYGSAPGKILTFTCLSCHKAHGGTNDNYRLLRDVIYPSNDKFIATTVSYTAYAVVKDQTVGEEVYMVSGNTEFCTACHLDYDDGNAKERGGTYSMYYRHPVTVGSKVYSVYSTSPPKNLYPKPGDKLPLQASASSESIGADKRTAVVCSTCHYAHGTYKQFNVGYPRPGSTREWVTNQKMLRLDNYAVCESCHKK</sequence>
<dbReference type="InterPro" id="IPR036280">
    <property type="entry name" value="Multihaem_cyt_sf"/>
</dbReference>
<dbReference type="PANTHER" id="PTHR35038">
    <property type="entry name" value="DISSIMILATORY SULFITE REDUCTASE SIRA"/>
    <property type="match status" value="1"/>
</dbReference>
<dbReference type="AlphaFoldDB" id="A0A0L6W1J3"/>
<dbReference type="SUPFAM" id="SSF48695">
    <property type="entry name" value="Multiheme cytochromes"/>
    <property type="match status" value="1"/>
</dbReference>
<organism evidence="4 5">
    <name type="scientific">Thermincola ferriacetica</name>
    <dbReference type="NCBI Taxonomy" id="281456"/>
    <lineage>
        <taxon>Bacteria</taxon>
        <taxon>Bacillati</taxon>
        <taxon>Bacillota</taxon>
        <taxon>Clostridia</taxon>
        <taxon>Eubacteriales</taxon>
        <taxon>Thermincolaceae</taxon>
        <taxon>Thermincola</taxon>
    </lineage>
</organism>
<evidence type="ECO:0000256" key="2">
    <source>
        <dbReference type="SAM" id="Phobius"/>
    </source>
</evidence>
<name>A0A0L6W1J3_9FIRM</name>
<dbReference type="InterPro" id="IPR051829">
    <property type="entry name" value="Multiheme_Cytochr_ET"/>
</dbReference>
<comment type="caution">
    <text evidence="4">The sequence shown here is derived from an EMBL/GenBank/DDBJ whole genome shotgun (WGS) entry which is preliminary data.</text>
</comment>
<feature type="transmembrane region" description="Helical" evidence="2">
    <location>
        <begin position="23"/>
        <end position="45"/>
    </location>
</feature>
<keyword evidence="5" id="KW-1185">Reference proteome</keyword>
<dbReference type="PANTHER" id="PTHR35038:SF8">
    <property type="entry name" value="C-TYPE POLYHEME CYTOCHROME OMCC"/>
    <property type="match status" value="1"/>
</dbReference>
<evidence type="ECO:0000313" key="5">
    <source>
        <dbReference type="Proteomes" id="UP000037175"/>
    </source>
</evidence>
<dbReference type="Pfam" id="PF22113">
    <property type="entry name" value="Mtrc-MtrF_II-IV_dom"/>
    <property type="match status" value="1"/>
</dbReference>
<dbReference type="EMBL" id="LGTE01000013">
    <property type="protein sequence ID" value="KNZ69351.1"/>
    <property type="molecule type" value="Genomic_DNA"/>
</dbReference>
<keyword evidence="2" id="KW-0472">Membrane</keyword>
<proteinExistence type="predicted"/>
<keyword evidence="1" id="KW-0732">Signal</keyword>
<accession>A0A0L6W1J3</accession>
<protein>
    <submittedName>
        <fullName evidence="4">Putative multiheme cytochrome c</fullName>
    </submittedName>
</protein>
<evidence type="ECO:0000256" key="1">
    <source>
        <dbReference type="ARBA" id="ARBA00022729"/>
    </source>
</evidence>
<keyword evidence="2" id="KW-0812">Transmembrane</keyword>
<gene>
    <name evidence="4" type="ORF">Tfer_1988</name>
</gene>
<evidence type="ECO:0000259" key="3">
    <source>
        <dbReference type="Pfam" id="PF22113"/>
    </source>
</evidence>
<feature type="domain" description="Outer membrane cytochrome MtrC/MtrF-like" evidence="3">
    <location>
        <begin position="166"/>
        <end position="334"/>
    </location>
</feature>
<evidence type="ECO:0000313" key="4">
    <source>
        <dbReference type="EMBL" id="KNZ69351.1"/>
    </source>
</evidence>
<keyword evidence="2" id="KW-1133">Transmembrane helix</keyword>